<dbReference type="Proteomes" id="UP000616346">
    <property type="component" value="Unassembled WGS sequence"/>
</dbReference>
<feature type="domain" description="5'-Nucleotidase C-terminal" evidence="1">
    <location>
        <begin position="71"/>
        <end position="215"/>
    </location>
</feature>
<dbReference type="PANTHER" id="PTHR11575:SF24">
    <property type="entry name" value="5'-NUCLEOTIDASE"/>
    <property type="match status" value="1"/>
</dbReference>
<evidence type="ECO:0000313" key="2">
    <source>
        <dbReference type="EMBL" id="MBD8001960.1"/>
    </source>
</evidence>
<protein>
    <submittedName>
        <fullName evidence="2">5'-nucleotidase C-terminal domain-containing protein</fullName>
    </submittedName>
</protein>
<accession>A0ABR8VB06</accession>
<keyword evidence="3" id="KW-1185">Reference proteome</keyword>
<organism evidence="2 3">
    <name type="scientific">Phocaeicola faecium</name>
    <dbReference type="NCBI Taxonomy" id="2762213"/>
    <lineage>
        <taxon>Bacteria</taxon>
        <taxon>Pseudomonadati</taxon>
        <taxon>Bacteroidota</taxon>
        <taxon>Bacteroidia</taxon>
        <taxon>Bacteroidales</taxon>
        <taxon>Bacteroidaceae</taxon>
        <taxon>Phocaeicola</taxon>
    </lineage>
</organism>
<evidence type="ECO:0000313" key="3">
    <source>
        <dbReference type="Proteomes" id="UP000616346"/>
    </source>
</evidence>
<dbReference type="PROSITE" id="PS51257">
    <property type="entry name" value="PROKAR_LIPOPROTEIN"/>
    <property type="match status" value="1"/>
</dbReference>
<dbReference type="InterPro" id="IPR036907">
    <property type="entry name" value="5'-Nucleotdase_C_sf"/>
</dbReference>
<dbReference type="InterPro" id="IPR006179">
    <property type="entry name" value="5_nucleotidase/apyrase"/>
</dbReference>
<proteinExistence type="predicted"/>
<gene>
    <name evidence="2" type="ORF">H9626_06980</name>
</gene>
<sequence>MNKNLIKNHWLVVAASGLLIGLGSCSSGYSVVSVEGGRFPMTEAYDVNPDARAEAILAPYKRQVDSIMSPVIGHSAATLTSQRPESPLSNLIADVLRRSASSVIGGEADVAVMNMGGIRNALPEGVVTFGTIYEIAPFENALCVLTMDGKTLIRLFEQIAAVHGEGLSGARLVITSDGKLVDAKVGGKSVDPRKDYTVATIDYLAEGNDKMPAFRDAKSKTFPKDKVLRDLLIDYVKQCEEKGQFVTARTEGRIKVSED</sequence>
<dbReference type="InterPro" id="IPR008334">
    <property type="entry name" value="5'-Nucleotdase_C"/>
</dbReference>
<dbReference type="Pfam" id="PF02872">
    <property type="entry name" value="5_nucleotid_C"/>
    <property type="match status" value="1"/>
</dbReference>
<dbReference type="Gene3D" id="3.90.780.10">
    <property type="entry name" value="5'-Nucleotidase, C-terminal domain"/>
    <property type="match status" value="1"/>
</dbReference>
<dbReference type="RefSeq" id="WP_191710042.1">
    <property type="nucleotide sequence ID" value="NZ_JACSPQ010000005.1"/>
</dbReference>
<comment type="caution">
    <text evidence="2">The sequence shown here is derived from an EMBL/GenBank/DDBJ whole genome shotgun (WGS) entry which is preliminary data.</text>
</comment>
<name>A0ABR8VB06_9BACT</name>
<evidence type="ECO:0000259" key="1">
    <source>
        <dbReference type="Pfam" id="PF02872"/>
    </source>
</evidence>
<dbReference type="SUPFAM" id="SSF55816">
    <property type="entry name" value="5'-nucleotidase (syn. UDP-sugar hydrolase), C-terminal domain"/>
    <property type="match status" value="1"/>
</dbReference>
<dbReference type="EMBL" id="JACSPQ010000005">
    <property type="protein sequence ID" value="MBD8001960.1"/>
    <property type="molecule type" value="Genomic_DNA"/>
</dbReference>
<reference evidence="2 3" key="1">
    <citation type="submission" date="2020-08" db="EMBL/GenBank/DDBJ databases">
        <title>A Genomic Blueprint of the Chicken Gut Microbiome.</title>
        <authorList>
            <person name="Gilroy R."/>
            <person name="Ravi A."/>
            <person name="Getino M."/>
            <person name="Pursley I."/>
            <person name="Horton D.L."/>
            <person name="Alikhan N.-F."/>
            <person name="Baker D."/>
            <person name="Gharbi K."/>
            <person name="Hall N."/>
            <person name="Watson M."/>
            <person name="Adriaenssens E.M."/>
            <person name="Foster-Nyarko E."/>
            <person name="Jarju S."/>
            <person name="Secka A."/>
            <person name="Antonio M."/>
            <person name="Oren A."/>
            <person name="Chaudhuri R."/>
            <person name="La Ragione R.M."/>
            <person name="Hildebrand F."/>
            <person name="Pallen M.J."/>
        </authorList>
    </citation>
    <scope>NUCLEOTIDE SEQUENCE [LARGE SCALE GENOMIC DNA]</scope>
    <source>
        <strain evidence="2 3">Sa1YUN3</strain>
    </source>
</reference>
<dbReference type="PANTHER" id="PTHR11575">
    <property type="entry name" value="5'-NUCLEOTIDASE-RELATED"/>
    <property type="match status" value="1"/>
</dbReference>